<evidence type="ECO:0000313" key="2">
    <source>
        <dbReference type="EMBL" id="OQR71131.1"/>
    </source>
</evidence>
<comment type="caution">
    <text evidence="2">The sequence shown here is derived from an EMBL/GenBank/DDBJ whole genome shotgun (WGS) entry which is preliminary data.</text>
</comment>
<feature type="domain" description="Coiled-coil protein 142 C-terminal" evidence="1">
    <location>
        <begin position="166"/>
        <end position="394"/>
    </location>
</feature>
<dbReference type="InParanoid" id="A0A1V9XCL3"/>
<dbReference type="Proteomes" id="UP000192247">
    <property type="component" value="Unassembled WGS sequence"/>
</dbReference>
<dbReference type="EMBL" id="MNPL01015308">
    <property type="protein sequence ID" value="OQR71131.1"/>
    <property type="molecule type" value="Genomic_DNA"/>
</dbReference>
<protein>
    <recommendedName>
        <fullName evidence="1">Coiled-coil protein 142 C-terminal domain-containing protein</fullName>
    </recommendedName>
</protein>
<dbReference type="AlphaFoldDB" id="A0A1V9XCL3"/>
<dbReference type="Pfam" id="PF14923">
    <property type="entry name" value="CCDC142"/>
    <property type="match status" value="1"/>
</dbReference>
<name>A0A1V9XCL3_9ACAR</name>
<sequence length="400" mass="45367">MSVHEAEPGVHLQAQAVSGRRQRWFKPTAEHAAYTSIMQTIAAVFWESYWSAFAVRALESVVVPAASSSTGGGGRGRSPLFSLLGVDAHIKTIVLSLVDYARDPHAPDLDEDALNAIMKIYQEIYFLVATSCWRKDMSRAAISYALRRSKPVPVAGGRIGTDTGLHLFRALEPLLGYLVSCPQDNARSHNVVHQIIVRQSVTDTLQLAIQWLEDRQMFSSSWDPYQYIVMGYSDLVRMRYLLVRCNMSQSSASCGGASLNTLLRKENFLSRRLPPSHFANWAFVKDVDKRHQQAVTFFMSLEQIQLRQFETNCKMMCAEYFTANLPPNRYFRRKKIEAGHEINYMTPLLQYLVVPTIKAVESHSELVQEEVIRACSTSLVNAWKDAIQLKLITFRLVKNR</sequence>
<organism evidence="2 3">
    <name type="scientific">Tropilaelaps mercedesae</name>
    <dbReference type="NCBI Taxonomy" id="418985"/>
    <lineage>
        <taxon>Eukaryota</taxon>
        <taxon>Metazoa</taxon>
        <taxon>Ecdysozoa</taxon>
        <taxon>Arthropoda</taxon>
        <taxon>Chelicerata</taxon>
        <taxon>Arachnida</taxon>
        <taxon>Acari</taxon>
        <taxon>Parasitiformes</taxon>
        <taxon>Mesostigmata</taxon>
        <taxon>Gamasina</taxon>
        <taxon>Dermanyssoidea</taxon>
        <taxon>Laelapidae</taxon>
        <taxon>Tropilaelaps</taxon>
    </lineage>
</organism>
<evidence type="ECO:0000259" key="1">
    <source>
        <dbReference type="Pfam" id="PF14923"/>
    </source>
</evidence>
<dbReference type="InterPro" id="IPR055350">
    <property type="entry name" value="CCDC142_C"/>
</dbReference>
<reference evidence="2 3" key="1">
    <citation type="journal article" date="2017" name="Gigascience">
        <title>Draft genome of the honey bee ectoparasitic mite, Tropilaelaps mercedesae, is shaped by the parasitic life history.</title>
        <authorList>
            <person name="Dong X."/>
            <person name="Armstrong S.D."/>
            <person name="Xia D."/>
            <person name="Makepeace B.L."/>
            <person name="Darby A.C."/>
            <person name="Kadowaki T."/>
        </authorList>
    </citation>
    <scope>NUCLEOTIDE SEQUENCE [LARGE SCALE GENOMIC DNA]</scope>
    <source>
        <strain evidence="2">Wuxi-XJTLU</strain>
    </source>
</reference>
<dbReference type="OrthoDB" id="6579237at2759"/>
<gene>
    <name evidence="2" type="ORF">BIW11_11185</name>
</gene>
<keyword evidence="3" id="KW-1185">Reference proteome</keyword>
<evidence type="ECO:0000313" key="3">
    <source>
        <dbReference type="Proteomes" id="UP000192247"/>
    </source>
</evidence>
<proteinExistence type="predicted"/>
<accession>A0A1V9XCL3</accession>